<comment type="caution">
    <text evidence="4">The sequence shown here is derived from an EMBL/GenBank/DDBJ whole genome shotgun (WGS) entry which is preliminary data.</text>
</comment>
<organism evidence="4 5">
    <name type="scientific">Aromatoleum toluvorans</name>
    <dbReference type="NCBI Taxonomy" id="92002"/>
    <lineage>
        <taxon>Bacteria</taxon>
        <taxon>Pseudomonadati</taxon>
        <taxon>Pseudomonadota</taxon>
        <taxon>Betaproteobacteria</taxon>
        <taxon>Rhodocyclales</taxon>
        <taxon>Rhodocyclaceae</taxon>
        <taxon>Aromatoleum</taxon>
    </lineage>
</organism>
<evidence type="ECO:0000256" key="2">
    <source>
        <dbReference type="ARBA" id="ARBA00022729"/>
    </source>
</evidence>
<dbReference type="EMBL" id="WTVN01000052">
    <property type="protein sequence ID" value="NMG46171.1"/>
    <property type="molecule type" value="Genomic_DNA"/>
</dbReference>
<sequence>MLIGLDAEFGHKTSTSAQAIQQGIELAIDEINAAGGLLGGRKLALVTRDNRSIPAIGVDNLRELAAMPNLVGVFGGKFSPVILEWLPVAQEQGVLILDPWGSADPITEHKYRPSYTFRLSLKDSWAAPAMLNFARRQHGAHRVGILLPNTGWGRSNRAALTAASGAAGVGIVGERWYNWGDQSLLEQYRDLRAAGAQAIILVANETEGSLLVRELAALPAGERMPIISHWGVTGGAFAELAGPALDRVDFAVIQTFSFIGRDTPAAKRVLAALKARYGIPGAEQVRAPVGVAHAYDLTHLLARAIARAGSAERARVRDALEQLPAYKGLVRNYERPFTPERHDALTPEQVFMARYTAQDVLVPLAASPARAERR</sequence>
<evidence type="ECO:0000313" key="4">
    <source>
        <dbReference type="EMBL" id="NMG46171.1"/>
    </source>
</evidence>
<gene>
    <name evidence="4" type="ORF">GPA22_20845</name>
</gene>
<dbReference type="Pfam" id="PF13458">
    <property type="entry name" value="Peripla_BP_6"/>
    <property type="match status" value="1"/>
</dbReference>
<dbReference type="SUPFAM" id="SSF53822">
    <property type="entry name" value="Periplasmic binding protein-like I"/>
    <property type="match status" value="1"/>
</dbReference>
<name>A0ABX1Q381_9RHOO</name>
<dbReference type="InterPro" id="IPR028081">
    <property type="entry name" value="Leu-bd"/>
</dbReference>
<evidence type="ECO:0000259" key="3">
    <source>
        <dbReference type="Pfam" id="PF13458"/>
    </source>
</evidence>
<dbReference type="CDD" id="cd19979">
    <property type="entry name" value="PBP1_ABC_ligand_binding-like"/>
    <property type="match status" value="1"/>
</dbReference>
<keyword evidence="5" id="KW-1185">Reference proteome</keyword>
<protein>
    <submittedName>
        <fullName evidence="4">ABC transporter substrate-binding protein</fullName>
    </submittedName>
</protein>
<dbReference type="InterPro" id="IPR028082">
    <property type="entry name" value="Peripla_BP_I"/>
</dbReference>
<feature type="domain" description="Leucine-binding protein" evidence="3">
    <location>
        <begin position="13"/>
        <end position="331"/>
    </location>
</feature>
<evidence type="ECO:0000256" key="1">
    <source>
        <dbReference type="ARBA" id="ARBA00010062"/>
    </source>
</evidence>
<dbReference type="PANTHER" id="PTHR30483:SF6">
    <property type="entry name" value="PERIPLASMIC BINDING PROTEIN OF ABC TRANSPORTER FOR NATURAL AMINO ACIDS"/>
    <property type="match status" value="1"/>
</dbReference>
<reference evidence="4 5" key="1">
    <citation type="submission" date="2019-12" db="EMBL/GenBank/DDBJ databases">
        <title>Comparative genomics gives insights into the taxonomy of the Azoarcus-Aromatoleum group and reveals separate origins of nif in the plant-associated Azoarcus and non-plant-associated Aromatoleum sub-groups.</title>
        <authorList>
            <person name="Lafos M."/>
            <person name="Maluk M."/>
            <person name="Batista M."/>
            <person name="Junghare M."/>
            <person name="Carmona M."/>
            <person name="Faoro H."/>
            <person name="Cruz L.M."/>
            <person name="Battistoni F."/>
            <person name="De Souza E."/>
            <person name="Pedrosa F."/>
            <person name="Chen W.-M."/>
            <person name="Poole P.S."/>
            <person name="Dixon R.A."/>
            <person name="James E.K."/>
        </authorList>
    </citation>
    <scope>NUCLEOTIDE SEQUENCE [LARGE SCALE GENOMIC DNA]</scope>
    <source>
        <strain evidence="4 5">Td21</strain>
    </source>
</reference>
<dbReference type="Proteomes" id="UP000623795">
    <property type="component" value="Unassembled WGS sequence"/>
</dbReference>
<dbReference type="Gene3D" id="3.40.50.2300">
    <property type="match status" value="2"/>
</dbReference>
<evidence type="ECO:0000313" key="5">
    <source>
        <dbReference type="Proteomes" id="UP000623795"/>
    </source>
</evidence>
<dbReference type="PANTHER" id="PTHR30483">
    <property type="entry name" value="LEUCINE-SPECIFIC-BINDING PROTEIN"/>
    <property type="match status" value="1"/>
</dbReference>
<accession>A0ABX1Q381</accession>
<dbReference type="InterPro" id="IPR051010">
    <property type="entry name" value="BCAA_transport"/>
</dbReference>
<comment type="similarity">
    <text evidence="1">Belongs to the leucine-binding protein family.</text>
</comment>
<keyword evidence="2" id="KW-0732">Signal</keyword>
<proteinExistence type="inferred from homology"/>